<dbReference type="GO" id="GO:0019450">
    <property type="term" value="P:L-cysteine catabolic process to pyruvate"/>
    <property type="evidence" value="ECO:0007669"/>
    <property type="project" value="TreeGrafter"/>
</dbReference>
<comment type="catalytic activity">
    <reaction evidence="6">
        <text>L,L-cystathionine + H2O = L-homocysteine + pyruvate + NH4(+)</text>
        <dbReference type="Rhea" id="RHEA:13965"/>
        <dbReference type="ChEBI" id="CHEBI:15361"/>
        <dbReference type="ChEBI" id="CHEBI:15377"/>
        <dbReference type="ChEBI" id="CHEBI:28938"/>
        <dbReference type="ChEBI" id="CHEBI:58161"/>
        <dbReference type="ChEBI" id="CHEBI:58199"/>
    </reaction>
</comment>
<accession>A0A1G9P772</accession>
<dbReference type="InterPro" id="IPR015422">
    <property type="entry name" value="PyrdxlP-dep_Trfase_small"/>
</dbReference>
<dbReference type="RefSeq" id="WP_091767285.1">
    <property type="nucleotide sequence ID" value="NZ_FNHG01000003.1"/>
</dbReference>
<dbReference type="GO" id="GO:0047804">
    <property type="term" value="F:cysteine-S-conjugate beta-lyase activity"/>
    <property type="evidence" value="ECO:0007669"/>
    <property type="project" value="UniProtKB-EC"/>
</dbReference>
<gene>
    <name evidence="10" type="ORF">SAMN04488568_103134</name>
</gene>
<evidence type="ECO:0000256" key="6">
    <source>
        <dbReference type="ARBA" id="ARBA00047517"/>
    </source>
</evidence>
<evidence type="ECO:0000256" key="3">
    <source>
        <dbReference type="ARBA" id="ARBA00022898"/>
    </source>
</evidence>
<evidence type="ECO:0000256" key="8">
    <source>
        <dbReference type="PIRSR" id="PIRSR001434-2"/>
    </source>
</evidence>
<protein>
    <submittedName>
        <fullName evidence="10">Cystathionine beta-lyase</fullName>
    </submittedName>
</protein>
<evidence type="ECO:0000256" key="5">
    <source>
        <dbReference type="ARBA" id="ARBA00046315"/>
    </source>
</evidence>
<dbReference type="PROSITE" id="PS00868">
    <property type="entry name" value="CYS_MET_METAB_PP"/>
    <property type="match status" value="1"/>
</dbReference>
<dbReference type="STRING" id="144026.SAMN04488568_103134"/>
<dbReference type="EMBL" id="FNHG01000003">
    <property type="protein sequence ID" value="SDL94732.1"/>
    <property type="molecule type" value="Genomic_DNA"/>
</dbReference>
<evidence type="ECO:0000313" key="11">
    <source>
        <dbReference type="Proteomes" id="UP000199759"/>
    </source>
</evidence>
<dbReference type="InterPro" id="IPR015421">
    <property type="entry name" value="PyrdxlP-dep_Trfase_major"/>
</dbReference>
<dbReference type="Gene3D" id="3.90.1150.10">
    <property type="entry name" value="Aspartate Aminotransferase, domain 1"/>
    <property type="match status" value="1"/>
</dbReference>
<comment type="catalytic activity">
    <reaction evidence="7">
        <text>an S-substituted L-cysteine + H2O = a thiol + pyruvate + NH4(+)</text>
        <dbReference type="Rhea" id="RHEA:18121"/>
        <dbReference type="ChEBI" id="CHEBI:15361"/>
        <dbReference type="ChEBI" id="CHEBI:15377"/>
        <dbReference type="ChEBI" id="CHEBI:28938"/>
        <dbReference type="ChEBI" id="CHEBI:29256"/>
        <dbReference type="ChEBI" id="CHEBI:58717"/>
        <dbReference type="EC" id="4.4.1.13"/>
    </reaction>
</comment>
<dbReference type="Proteomes" id="UP000199759">
    <property type="component" value="Unassembled WGS sequence"/>
</dbReference>
<dbReference type="InterPro" id="IPR054542">
    <property type="entry name" value="Cys_met_metab_PP"/>
</dbReference>
<dbReference type="GO" id="GO:0030170">
    <property type="term" value="F:pyridoxal phosphate binding"/>
    <property type="evidence" value="ECO:0007669"/>
    <property type="project" value="InterPro"/>
</dbReference>
<evidence type="ECO:0000256" key="9">
    <source>
        <dbReference type="RuleBase" id="RU362118"/>
    </source>
</evidence>
<feature type="modified residue" description="N6-(pyridoxal phosphate)lysine" evidence="8">
    <location>
        <position position="200"/>
    </location>
</feature>
<comment type="similarity">
    <text evidence="2 9">Belongs to the trans-sulfuration enzymes family.</text>
</comment>
<name>A0A1G9P772_9PROT</name>
<dbReference type="InterPro" id="IPR006233">
    <property type="entry name" value="Cys_b_lyase_bac"/>
</dbReference>
<comment type="pathway">
    <text evidence="5">Amino-acid biosynthesis; L-methionine biosynthesis via de novo pathway; L-homocysteine from L-cystathionine: step 1/1.</text>
</comment>
<keyword evidence="11" id="KW-1185">Reference proteome</keyword>
<keyword evidence="3 8" id="KW-0663">Pyridoxal phosphate</keyword>
<dbReference type="GO" id="GO:0019346">
    <property type="term" value="P:transsulfuration"/>
    <property type="evidence" value="ECO:0007669"/>
    <property type="project" value="InterPro"/>
</dbReference>
<evidence type="ECO:0000256" key="2">
    <source>
        <dbReference type="ARBA" id="ARBA00009077"/>
    </source>
</evidence>
<dbReference type="PANTHER" id="PTHR43500:SF1">
    <property type="entry name" value="CYSTATHIONINE BETA-LYASE-RELATED"/>
    <property type="match status" value="1"/>
</dbReference>
<sequence>MKDETRLTRLGRPHDARGLVNPGVERGSTILAPSAAQLYDFPPGMPHYGRVGLETQSALREALSGLQGGAGCALTSSGLLANTLAIMTVVEAGGSVLAADCIYGPVRSFLLNTLPRFGVTAQFFAPRMGAEIGDLITSDTQAILLESPGSLTMELQDIPAITKVARDKGVATIIDDTWSAGLTMKPLALGVDLAAQSLTKYVGGHSDLLMGAVIARDEAMAQRLQTTECAFGIHTAPDDAYLALRGFRSMALRMQRSEATSLVLADWLATRPEVGAIRHPVRTDHPDHAIFKRDFTGGCGLFAVEMPGWDVAMSERFLDALDIFGLGFSWGGYESLAIHCDPQLRRSATAHKHEGALIRFSCGLEAPEDLIADMEKGFAALG</sequence>
<dbReference type="AlphaFoldDB" id="A0A1G9P772"/>
<dbReference type="OrthoDB" id="9790858at2"/>
<evidence type="ECO:0000313" key="10">
    <source>
        <dbReference type="EMBL" id="SDL94732.1"/>
    </source>
</evidence>
<dbReference type="InterPro" id="IPR015424">
    <property type="entry name" value="PyrdxlP-dep_Trfase"/>
</dbReference>
<evidence type="ECO:0000256" key="4">
    <source>
        <dbReference type="ARBA" id="ARBA00023239"/>
    </source>
</evidence>
<reference evidence="10 11" key="1">
    <citation type="submission" date="2016-10" db="EMBL/GenBank/DDBJ databases">
        <authorList>
            <person name="de Groot N.N."/>
        </authorList>
    </citation>
    <scope>NUCLEOTIDE SEQUENCE [LARGE SCALE GENOMIC DNA]</scope>
    <source>
        <strain evidence="10 11">DSM 16077</strain>
    </source>
</reference>
<evidence type="ECO:0000256" key="1">
    <source>
        <dbReference type="ARBA" id="ARBA00001933"/>
    </source>
</evidence>
<keyword evidence="4 10" id="KW-0456">Lyase</keyword>
<dbReference type="PANTHER" id="PTHR43500">
    <property type="entry name" value="CYSTATHIONINE BETA-LYASE-RELATED"/>
    <property type="match status" value="1"/>
</dbReference>
<dbReference type="PIRSF" id="PIRSF001434">
    <property type="entry name" value="CGS"/>
    <property type="match status" value="1"/>
</dbReference>
<comment type="cofactor">
    <cofactor evidence="1 9">
        <name>pyridoxal 5'-phosphate</name>
        <dbReference type="ChEBI" id="CHEBI:597326"/>
    </cofactor>
</comment>
<evidence type="ECO:0000256" key="7">
    <source>
        <dbReference type="ARBA" id="ARBA00047625"/>
    </source>
</evidence>
<dbReference type="InterPro" id="IPR000277">
    <property type="entry name" value="Cys/Met-Metab_PyrdxlP-dep_enz"/>
</dbReference>
<dbReference type="NCBIfam" id="TIGR01324">
    <property type="entry name" value="cysta_beta_ly_B"/>
    <property type="match status" value="1"/>
</dbReference>
<proteinExistence type="inferred from homology"/>
<dbReference type="Pfam" id="PF01053">
    <property type="entry name" value="Cys_Met_Meta_PP"/>
    <property type="match status" value="1"/>
</dbReference>
<dbReference type="Gene3D" id="3.40.640.10">
    <property type="entry name" value="Type I PLP-dependent aspartate aminotransferase-like (Major domain)"/>
    <property type="match status" value="1"/>
</dbReference>
<dbReference type="SUPFAM" id="SSF53383">
    <property type="entry name" value="PLP-dependent transferases"/>
    <property type="match status" value="1"/>
</dbReference>
<organism evidence="10 11">
    <name type="scientific">Maricaulis salignorans</name>
    <dbReference type="NCBI Taxonomy" id="144026"/>
    <lineage>
        <taxon>Bacteria</taxon>
        <taxon>Pseudomonadati</taxon>
        <taxon>Pseudomonadota</taxon>
        <taxon>Alphaproteobacteria</taxon>
        <taxon>Maricaulales</taxon>
        <taxon>Maricaulaceae</taxon>
        <taxon>Maricaulis</taxon>
    </lineage>
</organism>